<sequence>MRERWTNCFLSWGLVATDRHGAHGGLWCQCPASGLHHDWWPRRLTVPANDVVSSKRQATINLRGHQSWCKPEAGHWHHNPPCAPWRSVATRPQLRQQFVHRSRLYCLSCAVTAQDDLLSDDGDQALAGSWILLRS</sequence>
<gene>
    <name evidence="1" type="ORF">C7M84_004051</name>
</gene>
<evidence type="ECO:0000313" key="1">
    <source>
        <dbReference type="EMBL" id="ROT77304.1"/>
    </source>
</evidence>
<name>A0A3R7P745_PENVA</name>
<dbReference type="EMBL" id="QCYY01001540">
    <property type="protein sequence ID" value="ROT77304.1"/>
    <property type="molecule type" value="Genomic_DNA"/>
</dbReference>
<evidence type="ECO:0000313" key="2">
    <source>
        <dbReference type="Proteomes" id="UP000283509"/>
    </source>
</evidence>
<accession>A0A3R7P745</accession>
<proteinExistence type="predicted"/>
<dbReference type="AlphaFoldDB" id="A0A3R7P745"/>
<organism evidence="1 2">
    <name type="scientific">Penaeus vannamei</name>
    <name type="common">Whiteleg shrimp</name>
    <name type="synonym">Litopenaeus vannamei</name>
    <dbReference type="NCBI Taxonomy" id="6689"/>
    <lineage>
        <taxon>Eukaryota</taxon>
        <taxon>Metazoa</taxon>
        <taxon>Ecdysozoa</taxon>
        <taxon>Arthropoda</taxon>
        <taxon>Crustacea</taxon>
        <taxon>Multicrustacea</taxon>
        <taxon>Malacostraca</taxon>
        <taxon>Eumalacostraca</taxon>
        <taxon>Eucarida</taxon>
        <taxon>Decapoda</taxon>
        <taxon>Dendrobranchiata</taxon>
        <taxon>Penaeoidea</taxon>
        <taxon>Penaeidae</taxon>
        <taxon>Penaeus</taxon>
    </lineage>
</organism>
<reference evidence="1 2" key="1">
    <citation type="submission" date="2018-04" db="EMBL/GenBank/DDBJ databases">
        <authorList>
            <person name="Zhang X."/>
            <person name="Yuan J."/>
            <person name="Li F."/>
            <person name="Xiang J."/>
        </authorList>
    </citation>
    <scope>NUCLEOTIDE SEQUENCE [LARGE SCALE GENOMIC DNA]</scope>
    <source>
        <tissue evidence="1">Muscle</tissue>
    </source>
</reference>
<protein>
    <submittedName>
        <fullName evidence="1">Uncharacterized protein</fullName>
    </submittedName>
</protein>
<reference evidence="1 2" key="2">
    <citation type="submission" date="2019-01" db="EMBL/GenBank/DDBJ databases">
        <title>The decoding of complex shrimp genome reveals the adaptation for benthos swimmer, frequently molting mechanism and breeding impact on genome.</title>
        <authorList>
            <person name="Sun Y."/>
            <person name="Gao Y."/>
            <person name="Yu Y."/>
        </authorList>
    </citation>
    <scope>NUCLEOTIDE SEQUENCE [LARGE SCALE GENOMIC DNA]</scope>
    <source>
        <tissue evidence="1">Muscle</tissue>
    </source>
</reference>
<dbReference type="Proteomes" id="UP000283509">
    <property type="component" value="Unassembled WGS sequence"/>
</dbReference>
<comment type="caution">
    <text evidence="1">The sequence shown here is derived from an EMBL/GenBank/DDBJ whole genome shotgun (WGS) entry which is preliminary data.</text>
</comment>
<keyword evidence="2" id="KW-1185">Reference proteome</keyword>